<evidence type="ECO:0000313" key="2">
    <source>
        <dbReference type="Proteomes" id="UP000000263"/>
    </source>
</evidence>
<dbReference type="KEGG" id="rca:Rcas_0591"/>
<gene>
    <name evidence="1" type="ordered locus">Rcas_0591</name>
</gene>
<name>A7NGX3_ROSCS</name>
<protein>
    <submittedName>
        <fullName evidence="1">Uncharacterized protein</fullName>
    </submittedName>
</protein>
<keyword evidence="2" id="KW-1185">Reference proteome</keyword>
<dbReference type="HOGENOM" id="CLU_2143952_0_0_0"/>
<dbReference type="Proteomes" id="UP000000263">
    <property type="component" value="Chromosome"/>
</dbReference>
<evidence type="ECO:0000313" key="1">
    <source>
        <dbReference type="EMBL" id="ABU56720.1"/>
    </source>
</evidence>
<dbReference type="RefSeq" id="WP_012119151.1">
    <property type="nucleotide sequence ID" value="NC_009767.1"/>
</dbReference>
<dbReference type="OrthoDB" id="9860605at2"/>
<organism evidence="1 2">
    <name type="scientific">Roseiflexus castenholzii (strain DSM 13941 / HLO8)</name>
    <dbReference type="NCBI Taxonomy" id="383372"/>
    <lineage>
        <taxon>Bacteria</taxon>
        <taxon>Bacillati</taxon>
        <taxon>Chloroflexota</taxon>
        <taxon>Chloroflexia</taxon>
        <taxon>Chloroflexales</taxon>
        <taxon>Roseiflexineae</taxon>
        <taxon>Roseiflexaceae</taxon>
        <taxon>Roseiflexus</taxon>
    </lineage>
</organism>
<dbReference type="AlphaFoldDB" id="A7NGX3"/>
<reference evidence="1 2" key="1">
    <citation type="submission" date="2007-08" db="EMBL/GenBank/DDBJ databases">
        <title>Complete sequence of Roseiflexus castenholzii DSM 13941.</title>
        <authorList>
            <consortium name="US DOE Joint Genome Institute"/>
            <person name="Copeland A."/>
            <person name="Lucas S."/>
            <person name="Lapidus A."/>
            <person name="Barry K."/>
            <person name="Glavina del Rio T."/>
            <person name="Dalin E."/>
            <person name="Tice H."/>
            <person name="Pitluck S."/>
            <person name="Thompson L.S."/>
            <person name="Brettin T."/>
            <person name="Bruce D."/>
            <person name="Detter J.C."/>
            <person name="Han C."/>
            <person name="Tapia R."/>
            <person name="Schmutz J."/>
            <person name="Larimer F."/>
            <person name="Land M."/>
            <person name="Hauser L."/>
            <person name="Kyrpides N."/>
            <person name="Mikhailova N."/>
            <person name="Bryant D.A."/>
            <person name="Hanada S."/>
            <person name="Tsukatani Y."/>
            <person name="Richardson P."/>
        </authorList>
    </citation>
    <scope>NUCLEOTIDE SEQUENCE [LARGE SCALE GENOMIC DNA]</scope>
    <source>
        <strain evidence="2">DSM 13941 / HLO8</strain>
    </source>
</reference>
<dbReference type="STRING" id="383372.Rcas_0591"/>
<sequence length="112" mass="12921">MPEKKSRQSSPPRGAIGRLRGSVGVAEQALRGRTERVKRLTPPPPPLSATLERVLTIGGLPLLLARLFWHNLREVRFWWPVVLPLLIWTAWRTYHRERAKSRHHDTPAQIRA</sequence>
<dbReference type="EMBL" id="CP000804">
    <property type="protein sequence ID" value="ABU56720.1"/>
    <property type="molecule type" value="Genomic_DNA"/>
</dbReference>
<proteinExistence type="predicted"/>
<accession>A7NGX3</accession>